<proteinExistence type="inferred from homology"/>
<dbReference type="RefSeq" id="WP_192750150.1">
    <property type="nucleotide sequence ID" value="NZ_BAABJL010000236.1"/>
</dbReference>
<dbReference type="Gene3D" id="3.30.530.20">
    <property type="match status" value="2"/>
</dbReference>
<organism evidence="3 4">
    <name type="scientific">Actinopolymorpha pittospori</name>
    <dbReference type="NCBI Taxonomy" id="648752"/>
    <lineage>
        <taxon>Bacteria</taxon>
        <taxon>Bacillati</taxon>
        <taxon>Actinomycetota</taxon>
        <taxon>Actinomycetes</taxon>
        <taxon>Propionibacteriales</taxon>
        <taxon>Actinopolymorphaceae</taxon>
        <taxon>Actinopolymorpha</taxon>
    </lineage>
</organism>
<dbReference type="CDD" id="cd07814">
    <property type="entry name" value="SRPBCC_CalC_Aha1-like"/>
    <property type="match status" value="1"/>
</dbReference>
<dbReference type="Proteomes" id="UP000638648">
    <property type="component" value="Unassembled WGS sequence"/>
</dbReference>
<name>A0A927MTL0_9ACTN</name>
<comment type="similarity">
    <text evidence="1">Belongs to the AHA1 family.</text>
</comment>
<dbReference type="SUPFAM" id="SSF55961">
    <property type="entry name" value="Bet v1-like"/>
    <property type="match status" value="2"/>
</dbReference>
<accession>A0A927MTL0</accession>
<evidence type="ECO:0000259" key="2">
    <source>
        <dbReference type="Pfam" id="PF08327"/>
    </source>
</evidence>
<gene>
    <name evidence="3" type="ORF">HEB94_002787</name>
</gene>
<dbReference type="EMBL" id="JADBEM010000001">
    <property type="protein sequence ID" value="MBE1605939.1"/>
    <property type="molecule type" value="Genomic_DNA"/>
</dbReference>
<evidence type="ECO:0000313" key="3">
    <source>
        <dbReference type="EMBL" id="MBE1605939.1"/>
    </source>
</evidence>
<evidence type="ECO:0000313" key="4">
    <source>
        <dbReference type="Proteomes" id="UP000638648"/>
    </source>
</evidence>
<feature type="domain" description="Activator of Hsp90 ATPase homologue 1/2-like C-terminal" evidence="2">
    <location>
        <begin position="157"/>
        <end position="254"/>
    </location>
</feature>
<dbReference type="InterPro" id="IPR023393">
    <property type="entry name" value="START-like_dom_sf"/>
</dbReference>
<dbReference type="Pfam" id="PF08327">
    <property type="entry name" value="AHSA1"/>
    <property type="match status" value="2"/>
</dbReference>
<dbReference type="AlphaFoldDB" id="A0A927MTL0"/>
<comment type="caution">
    <text evidence="3">The sequence shown here is derived from an EMBL/GenBank/DDBJ whole genome shotgun (WGS) entry which is preliminary data.</text>
</comment>
<dbReference type="InterPro" id="IPR013538">
    <property type="entry name" value="ASHA1/2-like_C"/>
</dbReference>
<protein>
    <submittedName>
        <fullName evidence="3">Uncharacterized protein YndB with AHSA1/START domain</fullName>
    </submittedName>
</protein>
<keyword evidence="4" id="KW-1185">Reference proteome</keyword>
<sequence>MTEPMTLRVRVRAPVADVYDALTDAQALRVWLAEHAEVDLPNRYEFWGRHTPEGDAPRQELLHVDDQTLRFSWRIDDTDTTVEFRVEPDGAQATILTIVHAGLPTFADMIAGAGKLAVLHTFWALSGANLVDHLEGRPLTPKCDFTSPRMREEFVIDASAQDVYDSIIDPDAFARWFGARIDLEPYVGGRWAMGGFHLDPSPAKILELESGRKLSIAWDDGMTSMTSTWELAESDGKTTLTFVQSGFDEQDPPYDSWMGWLGGFAELRRYHELPNWRPMWLEVSVDGMPEGMLTIE</sequence>
<evidence type="ECO:0000256" key="1">
    <source>
        <dbReference type="ARBA" id="ARBA00006817"/>
    </source>
</evidence>
<reference evidence="3" key="1">
    <citation type="submission" date="2020-10" db="EMBL/GenBank/DDBJ databases">
        <title>Sequencing the genomes of 1000 actinobacteria strains.</title>
        <authorList>
            <person name="Klenk H.-P."/>
        </authorList>
    </citation>
    <scope>NUCLEOTIDE SEQUENCE</scope>
    <source>
        <strain evidence="3">DSM 45354</strain>
    </source>
</reference>
<feature type="domain" description="Activator of Hsp90 ATPase homologue 1/2-like C-terminal" evidence="2">
    <location>
        <begin position="12"/>
        <end position="108"/>
    </location>
</feature>